<dbReference type="RefSeq" id="WP_136772467.1">
    <property type="nucleotide sequence ID" value="NZ_CP156074.1"/>
</dbReference>
<keyword evidence="4" id="KW-1185">Reference proteome</keyword>
<feature type="signal peptide" evidence="2">
    <location>
        <begin position="1"/>
        <end position="25"/>
    </location>
</feature>
<comment type="caution">
    <text evidence="3">The sequence shown here is derived from an EMBL/GenBank/DDBJ whole genome shotgun (WGS) entry which is preliminary data.</text>
</comment>
<dbReference type="EMBL" id="SUMF01000004">
    <property type="protein sequence ID" value="TJZ75554.1"/>
    <property type="molecule type" value="Genomic_DNA"/>
</dbReference>
<sequence>MRSLLICLTLLMLTACSRLSPENYAKIETGMAREQVVDILGEPDQSDGASLLGISGERATWESGGTTVTVQFVNDKVMTKNREKR</sequence>
<dbReference type="InterPro" id="IPR024418">
    <property type="entry name" value="DUF3862"/>
</dbReference>
<dbReference type="AlphaFoldDB" id="A0A4U0QHX8"/>
<evidence type="ECO:0000313" key="3">
    <source>
        <dbReference type="EMBL" id="TJZ75554.1"/>
    </source>
</evidence>
<dbReference type="Pfam" id="PF12978">
    <property type="entry name" value="DUF3862"/>
    <property type="match status" value="1"/>
</dbReference>
<organism evidence="3 4">
    <name type="scientific">Chitiniphilus eburneus</name>
    <dbReference type="NCBI Taxonomy" id="2571148"/>
    <lineage>
        <taxon>Bacteria</taxon>
        <taxon>Pseudomonadati</taxon>
        <taxon>Pseudomonadota</taxon>
        <taxon>Betaproteobacteria</taxon>
        <taxon>Neisseriales</taxon>
        <taxon>Chitinibacteraceae</taxon>
        <taxon>Chitiniphilus</taxon>
    </lineage>
</organism>
<name>A0A4U0QHX8_9NEIS</name>
<protein>
    <submittedName>
        <fullName evidence="3">DUF3862 domain-containing protein</fullName>
    </submittedName>
</protein>
<proteinExistence type="predicted"/>
<dbReference type="Gene3D" id="3.30.1450.10">
    <property type="match status" value="1"/>
</dbReference>
<dbReference type="PROSITE" id="PS51257">
    <property type="entry name" value="PROKAR_LIPOPROTEIN"/>
    <property type="match status" value="1"/>
</dbReference>
<dbReference type="OrthoDB" id="5422169at2"/>
<feature type="chain" id="PRO_5020935056" evidence="2">
    <location>
        <begin position="26"/>
        <end position="85"/>
    </location>
</feature>
<keyword evidence="1 2" id="KW-0732">Signal</keyword>
<dbReference type="InterPro" id="IPR037873">
    <property type="entry name" value="BamE-like"/>
</dbReference>
<accession>A0A4U0QHX8</accession>
<reference evidence="3 4" key="1">
    <citation type="submission" date="2019-04" db="EMBL/GenBank/DDBJ databases">
        <title>Chitiniphilus eburnea sp. nov., a novel chitinolytic bacterium isolated from aquaculture sludge.</title>
        <authorList>
            <person name="Sheng M."/>
        </authorList>
    </citation>
    <scope>NUCLEOTIDE SEQUENCE [LARGE SCALE GENOMIC DNA]</scope>
    <source>
        <strain evidence="3 4">HX-2-15</strain>
    </source>
</reference>
<evidence type="ECO:0000256" key="2">
    <source>
        <dbReference type="SAM" id="SignalP"/>
    </source>
</evidence>
<evidence type="ECO:0000256" key="1">
    <source>
        <dbReference type="ARBA" id="ARBA00022729"/>
    </source>
</evidence>
<evidence type="ECO:0000313" key="4">
    <source>
        <dbReference type="Proteomes" id="UP000310016"/>
    </source>
</evidence>
<dbReference type="Proteomes" id="UP000310016">
    <property type="component" value="Unassembled WGS sequence"/>
</dbReference>
<gene>
    <name evidence="3" type="ORF">FAZ21_06460</name>
</gene>